<comment type="caution">
    <text evidence="3">The sequence shown here is derived from an EMBL/GenBank/DDBJ whole genome shotgun (WGS) entry which is preliminary data.</text>
</comment>
<reference evidence="3" key="1">
    <citation type="submission" date="2021-01" db="EMBL/GenBank/DDBJ databases">
        <title>Modified the classification status of verrucomicrobia.</title>
        <authorList>
            <person name="Feng X."/>
        </authorList>
    </citation>
    <scope>NUCLEOTIDE SEQUENCE</scope>
    <source>
        <strain evidence="3">KCTC 22041</strain>
    </source>
</reference>
<dbReference type="GO" id="GO:0006302">
    <property type="term" value="P:double-strand break repair"/>
    <property type="evidence" value="ECO:0007669"/>
    <property type="project" value="TreeGrafter"/>
</dbReference>
<keyword evidence="4" id="KW-1185">Reference proteome</keyword>
<sequence length="720" mass="82883">MITEINLENVACYKSRTHIALAKRNTLIYGLNGAGKSTISNFLYNPTDDDFSSCSLLKSQDLETLVYNQKFVEDYFYEDGELRGVFTLSKENKEIKIEIGELETELSKKGIQKEDYLAELKKSRERYHAVRNNTIEAAWKIKTTYTGGDRVLEFCIRGLMKKEKLYEHLKGISLSEEFQSISIESLKQRASVLSDESATEQKALDEILIKGLTIDETDLLKNEIRAKTEGPVGEFIEKLGNSNWVSEGLSFVQESGDEPSVCPFCQERTLSKALIESIRSIFDGDYKDLKLQLSEVLKAQESQIQNLDLDAIVDECKYISQDDLDLWKSTSQHLVALLNGNLKSIQEKILNPQKSIAIEDVSSTSEILNKIIRKINSEIKAFNQSIANRKQSIDKVQSDFWEQMRSDYAPDIKADEDAETAFLKEKQALDSKIEQTDNKISAIQTKLVSLRKKTINIDASVDAINNRLNDLGVTGFKIEKHGDSMYQLARDSHSKNVFRSLSEGEKTLISFLYFIERCNGTLDPTKSTTAKAVVIDDPISSLSHIYVFNIGQYIKREFVNNPSYSQIIVLTHSLYFFYELTFTKKEDRDQQQELMRLVKSSNGAEIKRMRYEEIQNDYQTYWATVKDTSQQPALIANCMRNIIEHFFAFVRKRDYNNVFQLPELSEDRFKSFNRYMNRESHSLGQNIFDIKEFDYSHFTEGMKLVFEKTGYVDHYKAMMK</sequence>
<accession>A0A934SA97</accession>
<dbReference type="InterPro" id="IPR027417">
    <property type="entry name" value="P-loop_NTPase"/>
</dbReference>
<evidence type="ECO:0000313" key="3">
    <source>
        <dbReference type="EMBL" id="MBK1884713.1"/>
    </source>
</evidence>
<dbReference type="PANTHER" id="PTHR32182">
    <property type="entry name" value="DNA REPLICATION AND REPAIR PROTEIN RECF"/>
    <property type="match status" value="1"/>
</dbReference>
<dbReference type="RefSeq" id="WP_200274158.1">
    <property type="nucleotide sequence ID" value="NZ_JAENIJ010000080.1"/>
</dbReference>
<feature type="domain" description="Protein CR006 P-loop" evidence="2">
    <location>
        <begin position="10"/>
        <end position="706"/>
    </location>
</feature>
<dbReference type="PANTHER" id="PTHR32182:SF22">
    <property type="entry name" value="ATP-DEPENDENT ENDONUCLEASE, OLD FAMILY-RELATED"/>
    <property type="match status" value="1"/>
</dbReference>
<dbReference type="InterPro" id="IPR026866">
    <property type="entry name" value="CR006_AAA"/>
</dbReference>
<gene>
    <name evidence="3" type="ORF">JIN85_20040</name>
</gene>
<dbReference type="GO" id="GO:0000731">
    <property type="term" value="P:DNA synthesis involved in DNA repair"/>
    <property type="evidence" value="ECO:0007669"/>
    <property type="project" value="TreeGrafter"/>
</dbReference>
<evidence type="ECO:0000313" key="4">
    <source>
        <dbReference type="Proteomes" id="UP000603141"/>
    </source>
</evidence>
<keyword evidence="1" id="KW-0175">Coiled coil</keyword>
<evidence type="ECO:0000256" key="1">
    <source>
        <dbReference type="SAM" id="Coils"/>
    </source>
</evidence>
<name>A0A934SA97_9BACT</name>
<dbReference type="Gene3D" id="3.40.50.300">
    <property type="entry name" value="P-loop containing nucleotide triphosphate hydrolases"/>
    <property type="match status" value="2"/>
</dbReference>
<dbReference type="EMBL" id="JAENIJ010000080">
    <property type="protein sequence ID" value="MBK1884713.1"/>
    <property type="molecule type" value="Genomic_DNA"/>
</dbReference>
<dbReference type="AlphaFoldDB" id="A0A934SA97"/>
<dbReference type="Proteomes" id="UP000603141">
    <property type="component" value="Unassembled WGS sequence"/>
</dbReference>
<evidence type="ECO:0000259" key="2">
    <source>
        <dbReference type="Pfam" id="PF13166"/>
    </source>
</evidence>
<organism evidence="3 4">
    <name type="scientific">Luteolibacter pohnpeiensis</name>
    <dbReference type="NCBI Taxonomy" id="454153"/>
    <lineage>
        <taxon>Bacteria</taxon>
        <taxon>Pseudomonadati</taxon>
        <taxon>Verrucomicrobiota</taxon>
        <taxon>Verrucomicrobiia</taxon>
        <taxon>Verrucomicrobiales</taxon>
        <taxon>Verrucomicrobiaceae</taxon>
        <taxon>Luteolibacter</taxon>
    </lineage>
</organism>
<protein>
    <submittedName>
        <fullName evidence="3">AAA family ATPase</fullName>
    </submittedName>
</protein>
<proteinExistence type="predicted"/>
<feature type="coiled-coil region" evidence="1">
    <location>
        <begin position="426"/>
        <end position="453"/>
    </location>
</feature>
<dbReference type="Pfam" id="PF13166">
    <property type="entry name" value="AAA_13"/>
    <property type="match status" value="1"/>
</dbReference>
<dbReference type="SUPFAM" id="SSF52540">
    <property type="entry name" value="P-loop containing nucleoside triphosphate hydrolases"/>
    <property type="match status" value="1"/>
</dbReference>